<gene>
    <name evidence="2" type="ORF">QDX21_06495</name>
</gene>
<keyword evidence="1" id="KW-1133">Transmembrane helix</keyword>
<reference evidence="2 3" key="1">
    <citation type="submission" date="2023-03" db="EMBL/GenBank/DDBJ databases">
        <title>Complete genome sequences of several Auritidibacter ignavus strains isolated from ear infections.</title>
        <authorList>
            <person name="Baehr T."/>
            <person name="Baumhoegger A.M."/>
        </authorList>
    </citation>
    <scope>NUCLEOTIDE SEQUENCE [LARGE SCALE GENOMIC DNA]</scope>
    <source>
        <strain evidence="2 3">BABAE-6</strain>
    </source>
</reference>
<organism evidence="2 3">
    <name type="scientific">Auritidibacter ignavus</name>
    <dbReference type="NCBI Taxonomy" id="678932"/>
    <lineage>
        <taxon>Bacteria</taxon>
        <taxon>Bacillati</taxon>
        <taxon>Actinomycetota</taxon>
        <taxon>Actinomycetes</taxon>
        <taxon>Micrococcales</taxon>
        <taxon>Micrococcaceae</taxon>
        <taxon>Auritidibacter</taxon>
    </lineage>
</organism>
<feature type="transmembrane region" description="Helical" evidence="1">
    <location>
        <begin position="72"/>
        <end position="98"/>
    </location>
</feature>
<feature type="transmembrane region" description="Helical" evidence="1">
    <location>
        <begin position="20"/>
        <end position="37"/>
    </location>
</feature>
<accession>A0AAJ6AQE1</accession>
<sequence>MSNKTSASSTSSRTGSLSQLVLWLLAALIATYAGSALPLPYKVVTPIFGIAGVVVAVVLFRGATQVKTTMLTWLAGTAGALGCVLFTAIAVAQMILWAPTQDYEQCLHSAITHTAVSECDQQYSDVLHQLRLTE</sequence>
<dbReference type="AlphaFoldDB" id="A0AAJ6AQE1"/>
<keyword evidence="1" id="KW-0812">Transmembrane</keyword>
<evidence type="ECO:0000256" key="1">
    <source>
        <dbReference type="SAM" id="Phobius"/>
    </source>
</evidence>
<name>A0AAJ6AQE1_9MICC</name>
<proteinExistence type="predicted"/>
<dbReference type="RefSeq" id="WP_110099400.1">
    <property type="nucleotide sequence ID" value="NZ_CP122566.1"/>
</dbReference>
<dbReference type="Proteomes" id="UP001224674">
    <property type="component" value="Chromosome"/>
</dbReference>
<protein>
    <submittedName>
        <fullName evidence="2">Uncharacterized protein</fullName>
    </submittedName>
</protein>
<keyword evidence="3" id="KW-1185">Reference proteome</keyword>
<feature type="transmembrane region" description="Helical" evidence="1">
    <location>
        <begin position="43"/>
        <end position="60"/>
    </location>
</feature>
<keyword evidence="1" id="KW-0472">Membrane</keyword>
<evidence type="ECO:0000313" key="3">
    <source>
        <dbReference type="Proteomes" id="UP001224674"/>
    </source>
</evidence>
<evidence type="ECO:0000313" key="2">
    <source>
        <dbReference type="EMBL" id="WGH94421.1"/>
    </source>
</evidence>
<dbReference type="EMBL" id="CP122566">
    <property type="protein sequence ID" value="WGH94421.1"/>
    <property type="molecule type" value="Genomic_DNA"/>
</dbReference>